<keyword evidence="1" id="KW-0472">Membrane</keyword>
<evidence type="ECO:0000256" key="1">
    <source>
        <dbReference type="SAM" id="Phobius"/>
    </source>
</evidence>
<proteinExistence type="predicted"/>
<accession>A0A518C1H7</accession>
<dbReference type="EMBL" id="CP036289">
    <property type="protein sequence ID" value="QDU73079.1"/>
    <property type="molecule type" value="Genomic_DNA"/>
</dbReference>
<name>A0A518C1H7_9BACT</name>
<dbReference type="KEGG" id="bvo:Pan97_00460"/>
<dbReference type="OrthoDB" id="286580at2"/>
<keyword evidence="1" id="KW-0812">Transmembrane</keyword>
<dbReference type="AlphaFoldDB" id="A0A518C1H7"/>
<feature type="transmembrane region" description="Helical" evidence="1">
    <location>
        <begin position="7"/>
        <end position="26"/>
    </location>
</feature>
<gene>
    <name evidence="2" type="ORF">Pan97_00460</name>
</gene>
<reference evidence="3" key="1">
    <citation type="submission" date="2019-02" db="EMBL/GenBank/DDBJ databases">
        <title>Deep-cultivation of Planctomycetes and their phenomic and genomic characterization uncovers novel biology.</title>
        <authorList>
            <person name="Wiegand S."/>
            <person name="Jogler M."/>
            <person name="Boedeker C."/>
            <person name="Pinto D."/>
            <person name="Vollmers J."/>
            <person name="Rivas-Marin E."/>
            <person name="Kohn T."/>
            <person name="Peeters S.H."/>
            <person name="Heuer A."/>
            <person name="Rast P."/>
            <person name="Oberbeckmann S."/>
            <person name="Bunk B."/>
            <person name="Jeske O."/>
            <person name="Meyerdierks A."/>
            <person name="Storesund J.E."/>
            <person name="Kallscheuer N."/>
            <person name="Luecker S."/>
            <person name="Lage O.M."/>
            <person name="Pohl T."/>
            <person name="Merkel B.J."/>
            <person name="Hornburger P."/>
            <person name="Mueller R.-W."/>
            <person name="Bruemmer F."/>
            <person name="Labrenz M."/>
            <person name="Spormann A.M."/>
            <person name="Op den Camp H."/>
            <person name="Overmann J."/>
            <person name="Amann R."/>
            <person name="Jetten M.S.M."/>
            <person name="Mascher T."/>
            <person name="Medema M.H."/>
            <person name="Devos D.P."/>
            <person name="Kaster A.-K."/>
            <person name="Ovreas L."/>
            <person name="Rohde M."/>
            <person name="Galperin M.Y."/>
            <person name="Jogler C."/>
        </authorList>
    </citation>
    <scope>NUCLEOTIDE SEQUENCE [LARGE SCALE GENOMIC DNA]</scope>
    <source>
        <strain evidence="3">Pan97</strain>
    </source>
</reference>
<evidence type="ECO:0000313" key="2">
    <source>
        <dbReference type="EMBL" id="QDU73079.1"/>
    </source>
</evidence>
<sequence>MKLLREVAVSLLIVGVCYFFFAHIVFRGVDPSTLGSDPPVSPPEEVHRVVSPAGFSIVAPKNWGSAFPDSPEIQLRPRTAFPGRCGFFSVMKVGPWDPKSEGYLPITFQGQKAWQRIESRPTTFDDPAVTYYELTFERDGQWYYIKYGVQEEWDEPSEIVRQYLDTFRIEP</sequence>
<organism evidence="2 3">
    <name type="scientific">Bremerella volcania</name>
    <dbReference type="NCBI Taxonomy" id="2527984"/>
    <lineage>
        <taxon>Bacteria</taxon>
        <taxon>Pseudomonadati</taxon>
        <taxon>Planctomycetota</taxon>
        <taxon>Planctomycetia</taxon>
        <taxon>Pirellulales</taxon>
        <taxon>Pirellulaceae</taxon>
        <taxon>Bremerella</taxon>
    </lineage>
</organism>
<dbReference type="Proteomes" id="UP000318626">
    <property type="component" value="Chromosome"/>
</dbReference>
<keyword evidence="1" id="KW-1133">Transmembrane helix</keyword>
<keyword evidence="3" id="KW-1185">Reference proteome</keyword>
<protein>
    <submittedName>
        <fullName evidence="2">Uncharacterized protein</fullName>
    </submittedName>
</protein>
<evidence type="ECO:0000313" key="3">
    <source>
        <dbReference type="Proteomes" id="UP000318626"/>
    </source>
</evidence>
<dbReference type="RefSeq" id="WP_144969611.1">
    <property type="nucleotide sequence ID" value="NZ_CP036289.1"/>
</dbReference>